<organism evidence="1">
    <name type="scientific">marine metagenome</name>
    <dbReference type="NCBI Taxonomy" id="408172"/>
    <lineage>
        <taxon>unclassified sequences</taxon>
        <taxon>metagenomes</taxon>
        <taxon>ecological metagenomes</taxon>
    </lineage>
</organism>
<dbReference type="EMBL" id="UINC01101657">
    <property type="protein sequence ID" value="SVC62637.1"/>
    <property type="molecule type" value="Genomic_DNA"/>
</dbReference>
<evidence type="ECO:0000313" key="1">
    <source>
        <dbReference type="EMBL" id="SVC62637.1"/>
    </source>
</evidence>
<reference evidence="1" key="1">
    <citation type="submission" date="2018-05" db="EMBL/GenBank/DDBJ databases">
        <authorList>
            <person name="Lanie J.A."/>
            <person name="Ng W.-L."/>
            <person name="Kazmierczak K.M."/>
            <person name="Andrzejewski T.M."/>
            <person name="Davidsen T.M."/>
            <person name="Wayne K.J."/>
            <person name="Tettelin H."/>
            <person name="Glass J.I."/>
            <person name="Rusch D."/>
            <person name="Podicherti R."/>
            <person name="Tsui H.-C.T."/>
            <person name="Winkler M.E."/>
        </authorList>
    </citation>
    <scope>NUCLEOTIDE SEQUENCE</scope>
</reference>
<dbReference type="PANTHER" id="PTHR30244">
    <property type="entry name" value="TRANSAMINASE"/>
    <property type="match status" value="1"/>
</dbReference>
<dbReference type="PANTHER" id="PTHR30244:SF34">
    <property type="entry name" value="DTDP-4-AMINO-4,6-DIDEOXYGALACTOSE TRANSAMINASE"/>
    <property type="match status" value="1"/>
</dbReference>
<dbReference type="AlphaFoldDB" id="A0A382NQK0"/>
<sequence length="303" mass="34606">MNIKLPFHQSWFDDDEINEVVETLKSGWLTTGPRTKRFEDDFKEYIGCDHAIGLNSCTAGLHLALAVRRFEPGDEVITTTMTFPATVNVMIHERLCPVFVDVEPGTLTMDVSKIEEKITPRTRAIVPVHFAGHPCDMDPIMDLAKKYKLIVIEDAAHALEAKYKGQKIGNLGNSTAFSFYANKNITTGEGGMLTTNDESLNETIRILRLQGLSRDAWKRYGKSGFTHWELQLPGFKYNMADINAALGIHQLKKVQRFFKLRQQYTLVYDEAFRQIPELETLEIRDYAEPSHHLYIIALRLEQL</sequence>
<feature type="non-terminal residue" evidence="1">
    <location>
        <position position="303"/>
    </location>
</feature>
<dbReference type="SUPFAM" id="SSF53383">
    <property type="entry name" value="PLP-dependent transferases"/>
    <property type="match status" value="1"/>
</dbReference>
<dbReference type="Gene3D" id="3.40.640.10">
    <property type="entry name" value="Type I PLP-dependent aspartate aminotransferase-like (Major domain)"/>
    <property type="match status" value="1"/>
</dbReference>
<dbReference type="GO" id="GO:0030170">
    <property type="term" value="F:pyridoxal phosphate binding"/>
    <property type="evidence" value="ECO:0007669"/>
    <property type="project" value="TreeGrafter"/>
</dbReference>
<dbReference type="CDD" id="cd00616">
    <property type="entry name" value="AHBA_syn"/>
    <property type="match status" value="1"/>
</dbReference>
<name>A0A382NQK0_9ZZZZ</name>
<proteinExistence type="predicted"/>
<dbReference type="InterPro" id="IPR015424">
    <property type="entry name" value="PyrdxlP-dep_Trfase"/>
</dbReference>
<dbReference type="GO" id="GO:0000271">
    <property type="term" value="P:polysaccharide biosynthetic process"/>
    <property type="evidence" value="ECO:0007669"/>
    <property type="project" value="TreeGrafter"/>
</dbReference>
<gene>
    <name evidence="1" type="ORF">METZ01_LOCUS315491</name>
</gene>
<protein>
    <recommendedName>
        <fullName evidence="2">DegT/DnrJ/EryC1/StrS family aminotransferase</fullName>
    </recommendedName>
</protein>
<accession>A0A382NQK0</accession>
<dbReference type="InterPro" id="IPR015421">
    <property type="entry name" value="PyrdxlP-dep_Trfase_major"/>
</dbReference>
<evidence type="ECO:0008006" key="2">
    <source>
        <dbReference type="Google" id="ProtNLM"/>
    </source>
</evidence>
<dbReference type="Pfam" id="PF01041">
    <property type="entry name" value="DegT_DnrJ_EryC1"/>
    <property type="match status" value="1"/>
</dbReference>
<dbReference type="InterPro" id="IPR000653">
    <property type="entry name" value="DegT/StrS_aminotransferase"/>
</dbReference>
<dbReference type="GO" id="GO:0008483">
    <property type="term" value="F:transaminase activity"/>
    <property type="evidence" value="ECO:0007669"/>
    <property type="project" value="TreeGrafter"/>
</dbReference>